<evidence type="ECO:0000256" key="5">
    <source>
        <dbReference type="ARBA" id="ARBA00023316"/>
    </source>
</evidence>
<proteinExistence type="predicted"/>
<dbReference type="Gene3D" id="2.40.440.10">
    <property type="entry name" value="L,D-transpeptidase catalytic domain-like"/>
    <property type="match status" value="1"/>
</dbReference>
<evidence type="ECO:0000256" key="2">
    <source>
        <dbReference type="ARBA" id="ARBA00022679"/>
    </source>
</evidence>
<dbReference type="GO" id="GO:0005576">
    <property type="term" value="C:extracellular region"/>
    <property type="evidence" value="ECO:0007669"/>
    <property type="project" value="TreeGrafter"/>
</dbReference>
<dbReference type="Proteomes" id="UP000013015">
    <property type="component" value="Unassembled WGS sequence"/>
</dbReference>
<evidence type="ECO:0000256" key="4">
    <source>
        <dbReference type="ARBA" id="ARBA00022984"/>
    </source>
</evidence>
<dbReference type="HOGENOM" id="CLU_029999_1_0_11"/>
<evidence type="ECO:0000313" key="8">
    <source>
        <dbReference type="EMBL" id="ENO17297.1"/>
    </source>
</evidence>
<feature type="active site" description="Nucleophile" evidence="6">
    <location>
        <position position="452"/>
    </location>
</feature>
<dbReference type="UniPathway" id="UPA00219"/>
<accession>N6X1K6</accession>
<feature type="active site" description="Proton donor/acceptor" evidence="6">
    <location>
        <position position="433"/>
    </location>
</feature>
<keyword evidence="9" id="KW-1185">Reference proteome</keyword>
<dbReference type="Pfam" id="PF03734">
    <property type="entry name" value="YkuD"/>
    <property type="match status" value="1"/>
</dbReference>
<organism evidence="8 9">
    <name type="scientific">Schaalia cardiffensis F0333</name>
    <dbReference type="NCBI Taxonomy" id="888050"/>
    <lineage>
        <taxon>Bacteria</taxon>
        <taxon>Bacillati</taxon>
        <taxon>Actinomycetota</taxon>
        <taxon>Actinomycetes</taxon>
        <taxon>Actinomycetales</taxon>
        <taxon>Actinomycetaceae</taxon>
        <taxon>Schaalia</taxon>
    </lineage>
</organism>
<dbReference type="Pfam" id="PF12229">
    <property type="entry name" value="PG_binding_4"/>
    <property type="match status" value="1"/>
</dbReference>
<protein>
    <recommendedName>
        <fullName evidence="7">L,D-TPase catalytic domain-containing protein</fullName>
    </recommendedName>
</protein>
<dbReference type="AlphaFoldDB" id="N6X1K6"/>
<dbReference type="GO" id="GO:0016740">
    <property type="term" value="F:transferase activity"/>
    <property type="evidence" value="ECO:0007669"/>
    <property type="project" value="UniProtKB-KW"/>
</dbReference>
<evidence type="ECO:0000259" key="7">
    <source>
        <dbReference type="PROSITE" id="PS52029"/>
    </source>
</evidence>
<dbReference type="InterPro" id="IPR005490">
    <property type="entry name" value="LD_TPept_cat_dom"/>
</dbReference>
<name>N6X1K6_9ACTO</name>
<evidence type="ECO:0000256" key="1">
    <source>
        <dbReference type="ARBA" id="ARBA00004752"/>
    </source>
</evidence>
<dbReference type="GO" id="GO:0018104">
    <property type="term" value="P:peptidoglycan-protein cross-linking"/>
    <property type="evidence" value="ECO:0007669"/>
    <property type="project" value="TreeGrafter"/>
</dbReference>
<comment type="pathway">
    <text evidence="1 6">Cell wall biogenesis; peptidoglycan biosynthesis.</text>
</comment>
<keyword evidence="5 6" id="KW-0961">Cell wall biogenesis/degradation</keyword>
<dbReference type="InterPro" id="IPR022029">
    <property type="entry name" value="YoaR-like_PG-bd"/>
</dbReference>
<dbReference type="PANTHER" id="PTHR30582:SF2">
    <property type="entry name" value="L,D-TRANSPEPTIDASE YCIB-RELATED"/>
    <property type="match status" value="1"/>
</dbReference>
<dbReference type="GO" id="GO:0008360">
    <property type="term" value="P:regulation of cell shape"/>
    <property type="evidence" value="ECO:0007669"/>
    <property type="project" value="UniProtKB-UniRule"/>
</dbReference>
<dbReference type="RefSeq" id="WP_005965095.1">
    <property type="nucleotide sequence ID" value="NZ_CP040505.1"/>
</dbReference>
<comment type="caution">
    <text evidence="8">The sequence shown here is derived from an EMBL/GenBank/DDBJ whole genome shotgun (WGS) entry which is preliminary data.</text>
</comment>
<dbReference type="PATRIC" id="fig|888050.3.peg.1879"/>
<dbReference type="eggNOG" id="COG1376">
    <property type="taxonomic scope" value="Bacteria"/>
</dbReference>
<dbReference type="EMBL" id="AQHZ01000030">
    <property type="protein sequence ID" value="ENO17297.1"/>
    <property type="molecule type" value="Genomic_DNA"/>
</dbReference>
<dbReference type="STRING" id="888050.HMPREF9004_1962"/>
<dbReference type="SUPFAM" id="SSF141523">
    <property type="entry name" value="L,D-transpeptidase catalytic domain-like"/>
    <property type="match status" value="1"/>
</dbReference>
<sequence>MTQTFSTRRKVLLFCTLGVLTLIVGASGAYAYSFSDRALPNTAIAGHSLSGMKESAIASLVADLENQTKINITVGSSSAQASLADLGVSIDEDATARAALERSDHVLARFTALFSSNSIEPVVTKDSEAFTRFTQRLSESQGPAPVNAGVFADADGTFKVTQGSSGLSIEASPLEQAIDTALSTLSSTSVSVEVKEHDPQATTDEAQKVADAANSLIAPEVKLGDGIDTFTATALEKTAWVSLPKIPDETAKAALDSHAVNDWVEQIAQKTNVAPIPIYDNVDSAGNVLVEEAYPGKSGLAANNVSDIASALFDAVSKGESYSATFNYDKVEPTRETRQVMAGYEGYAYPMAEGEKWIDIDLSANRLTGYEGQTPVIGPFAINHGAPGHETVTGLFHVYLQYASQDMGCTPDWPYCARDVPWVSYFTGSYAMHGAPWVSSFGRGSVGGSHGCVNLPVGAAHEVYTWATIGTPVASHY</sequence>
<dbReference type="InterPro" id="IPR038063">
    <property type="entry name" value="Transpep_catalytic_dom"/>
</dbReference>
<dbReference type="GO" id="GO:0071555">
    <property type="term" value="P:cell wall organization"/>
    <property type="evidence" value="ECO:0007669"/>
    <property type="project" value="UniProtKB-UniRule"/>
</dbReference>
<dbReference type="InterPro" id="IPR050979">
    <property type="entry name" value="LD-transpeptidase"/>
</dbReference>
<dbReference type="PROSITE" id="PS52029">
    <property type="entry name" value="LD_TPASE"/>
    <property type="match status" value="1"/>
</dbReference>
<gene>
    <name evidence="8" type="ORF">HMPREF9004_1962</name>
</gene>
<keyword evidence="3 6" id="KW-0133">Cell shape</keyword>
<evidence type="ECO:0000313" key="9">
    <source>
        <dbReference type="Proteomes" id="UP000013015"/>
    </source>
</evidence>
<evidence type="ECO:0000256" key="6">
    <source>
        <dbReference type="PROSITE-ProRule" id="PRU01373"/>
    </source>
</evidence>
<feature type="domain" description="L,D-TPase catalytic" evidence="7">
    <location>
        <begin position="356"/>
        <end position="476"/>
    </location>
</feature>
<reference evidence="8 9" key="1">
    <citation type="submission" date="2013-03" db="EMBL/GenBank/DDBJ databases">
        <title>Reference genome for the Human Microbiome Project.</title>
        <authorList>
            <person name="Aqrawi P."/>
            <person name="Ayvaz T."/>
            <person name="Bess C."/>
            <person name="Blankenburg K."/>
            <person name="Coyle M."/>
            <person name="Deng J."/>
            <person name="Forbes L."/>
            <person name="Fowler G."/>
            <person name="Francisco L."/>
            <person name="Fu Q."/>
            <person name="Gibbs R."/>
            <person name="Gross S."/>
            <person name="Gubbala S."/>
            <person name="Hale W."/>
            <person name="Hemphill L."/>
            <person name="Highlander S."/>
            <person name="Hirani K."/>
            <person name="Jackson L."/>
            <person name="Jakkamsetti A."/>
            <person name="Javaid M."/>
            <person name="Jayaseelan J.C."/>
            <person name="Jiang H."/>
            <person name="Joshi V."/>
            <person name="Korchina V."/>
            <person name="Kovar C."/>
            <person name="Lara F."/>
            <person name="Lee S."/>
            <person name="Liu Y."/>
            <person name="Mata R."/>
            <person name="Mathew T."/>
            <person name="Munidasa M."/>
            <person name="Muzny D."/>
            <person name="Nazareth L."/>
            <person name="Ngo R."/>
            <person name="Nguyen L."/>
            <person name="Nguyen N."/>
            <person name="Okwuonu G."/>
            <person name="Ongeri F."/>
            <person name="Palculict T."/>
            <person name="Patil S."/>
            <person name="Petrosino J."/>
            <person name="Pham C."/>
            <person name="Pham P."/>
            <person name="Pu L.-L."/>
            <person name="Qin X."/>
            <person name="Qu J."/>
            <person name="Reid J."/>
            <person name="Ross M."/>
            <person name="Ruth R."/>
            <person name="Saada N."/>
            <person name="San Lucas F."/>
            <person name="Santibanez J."/>
            <person name="Shang Y."/>
            <person name="Simmons D."/>
            <person name="Song X.-Z."/>
            <person name="Tang L.-Y."/>
            <person name="Thornton R."/>
            <person name="Warren J."/>
            <person name="Weissenberger G."/>
            <person name="Wilczek-Boney K."/>
            <person name="Worley K."/>
            <person name="Youmans B."/>
            <person name="Zhang J."/>
            <person name="Zhang L."/>
            <person name="Zhao Z."/>
            <person name="Zhou C."/>
            <person name="Zhu D."/>
            <person name="Zhu Y."/>
        </authorList>
    </citation>
    <scope>NUCLEOTIDE SEQUENCE [LARGE SCALE GENOMIC DNA]</scope>
    <source>
        <strain evidence="8 9">F0333</strain>
    </source>
</reference>
<dbReference type="OrthoDB" id="3176960at2"/>
<dbReference type="CDD" id="cd16913">
    <property type="entry name" value="YkuD_like"/>
    <property type="match status" value="1"/>
</dbReference>
<evidence type="ECO:0000256" key="3">
    <source>
        <dbReference type="ARBA" id="ARBA00022960"/>
    </source>
</evidence>
<dbReference type="PANTHER" id="PTHR30582">
    <property type="entry name" value="L,D-TRANSPEPTIDASE"/>
    <property type="match status" value="1"/>
</dbReference>
<keyword evidence="2" id="KW-0808">Transferase</keyword>
<keyword evidence="4 6" id="KW-0573">Peptidoglycan synthesis</keyword>
<dbReference type="GO" id="GO:0071972">
    <property type="term" value="F:peptidoglycan L,D-transpeptidase activity"/>
    <property type="evidence" value="ECO:0007669"/>
    <property type="project" value="TreeGrafter"/>
</dbReference>